<proteinExistence type="predicted"/>
<sequence>MTRLFPYPTLLGEPALEITDVAVDGAALPYTMISKPQQAVALHQVERKDWEEVELSVRVLAPQRELSDGPWSDVACVAVSTERATNVRCVQRLRPDGPGSWSGAVTLLKPQHRDRVILGASVVATVDGVSGRVIGSTPRSWVVDLKAEEPAREREPVVTESDFRDGPHEWLRPFKDSPWLVDVSGDTPMVHLNTAFEGVAQLLNGSGGPLEKATGSLISAQLASDVWTSMFHAAVSGLDLDEDGTPRLPEGWRGSVLRTMLPDVLPSMSLSEALHEVHSRQTEGPGWAELQSNIHYAASRRAQVPRRLTMAIRTVDRSQEGTPR</sequence>
<accession>A0ABU7P215</accession>
<dbReference type="Proteomes" id="UP001307760">
    <property type="component" value="Unassembled WGS sequence"/>
</dbReference>
<dbReference type="EMBL" id="JAZBJP010000039">
    <property type="protein sequence ID" value="MEE4424495.1"/>
    <property type="molecule type" value="Genomic_DNA"/>
</dbReference>
<reference evidence="1 2" key="1">
    <citation type="submission" date="2023-12" db="EMBL/GenBank/DDBJ databases">
        <title>30 novel species of actinomycetes from the DSMZ collection.</title>
        <authorList>
            <person name="Nouioui I."/>
        </authorList>
    </citation>
    <scope>NUCLEOTIDE SEQUENCE [LARGE SCALE GENOMIC DNA]</scope>
    <source>
        <strain evidence="1 2">DSM 41528</strain>
    </source>
</reference>
<name>A0ABU7P215_9ACTN</name>
<gene>
    <name evidence="1" type="ORF">V2J85_35020</name>
</gene>
<organism evidence="1 2">
    <name type="scientific">Streptomyces bugieae</name>
    <dbReference type="NCBI Taxonomy" id="3098223"/>
    <lineage>
        <taxon>Bacteria</taxon>
        <taxon>Bacillati</taxon>
        <taxon>Actinomycetota</taxon>
        <taxon>Actinomycetes</taxon>
        <taxon>Kitasatosporales</taxon>
        <taxon>Streptomycetaceae</taxon>
        <taxon>Streptomyces</taxon>
    </lineage>
</organism>
<comment type="caution">
    <text evidence="1">The sequence shown here is derived from an EMBL/GenBank/DDBJ whole genome shotgun (WGS) entry which is preliminary data.</text>
</comment>
<evidence type="ECO:0000313" key="2">
    <source>
        <dbReference type="Proteomes" id="UP001307760"/>
    </source>
</evidence>
<evidence type="ECO:0000313" key="1">
    <source>
        <dbReference type="EMBL" id="MEE4424495.1"/>
    </source>
</evidence>
<keyword evidence="2" id="KW-1185">Reference proteome</keyword>
<dbReference type="RefSeq" id="WP_330823798.1">
    <property type="nucleotide sequence ID" value="NZ_JAZBJP010000039.1"/>
</dbReference>
<protein>
    <submittedName>
        <fullName evidence="1">Uncharacterized protein</fullName>
    </submittedName>
</protein>